<dbReference type="EMBL" id="LAZR01000366">
    <property type="protein sequence ID" value="KKN72235.1"/>
    <property type="molecule type" value="Genomic_DNA"/>
</dbReference>
<dbReference type="GO" id="GO:0030976">
    <property type="term" value="F:thiamine pyrophosphate binding"/>
    <property type="evidence" value="ECO:0007669"/>
    <property type="project" value="InterPro"/>
</dbReference>
<keyword evidence="6" id="KW-0813">Transport</keyword>
<dbReference type="GO" id="GO:0043805">
    <property type="term" value="F:indolepyruvate ferredoxin oxidoreductase activity"/>
    <property type="evidence" value="ECO:0007669"/>
    <property type="project" value="UniProtKB-EC"/>
</dbReference>
<dbReference type="InterPro" id="IPR045025">
    <property type="entry name" value="HACL1-like"/>
</dbReference>
<evidence type="ECO:0000256" key="2">
    <source>
        <dbReference type="ARBA" id="ARBA00002995"/>
    </source>
</evidence>
<dbReference type="InterPro" id="IPR002880">
    <property type="entry name" value="Pyrv_Fd/Flavodoxin_OxRdtase_N"/>
</dbReference>
<dbReference type="PROSITE" id="PS00198">
    <property type="entry name" value="4FE4S_FER_1"/>
    <property type="match status" value="1"/>
</dbReference>
<dbReference type="PIRSF" id="PIRSF006439">
    <property type="entry name" value="Indolepyruvate_ferr_oxidored"/>
    <property type="match status" value="1"/>
</dbReference>
<dbReference type="GO" id="GO:0051539">
    <property type="term" value="F:4 iron, 4 sulfur cluster binding"/>
    <property type="evidence" value="ECO:0007669"/>
    <property type="project" value="UniProtKB-KW"/>
</dbReference>
<evidence type="ECO:0000313" key="16">
    <source>
        <dbReference type="EMBL" id="KKN72235.1"/>
    </source>
</evidence>
<dbReference type="PANTHER" id="PTHR43710">
    <property type="entry name" value="2-HYDROXYACYL-COA LYASE"/>
    <property type="match status" value="1"/>
</dbReference>
<dbReference type="Gene3D" id="3.40.50.920">
    <property type="match status" value="1"/>
</dbReference>
<reference evidence="16" key="1">
    <citation type="journal article" date="2015" name="Nature">
        <title>Complex archaea that bridge the gap between prokaryotes and eukaryotes.</title>
        <authorList>
            <person name="Spang A."/>
            <person name="Saw J.H."/>
            <person name="Jorgensen S.L."/>
            <person name="Zaremba-Niedzwiedzka K."/>
            <person name="Martijn J."/>
            <person name="Lind A.E."/>
            <person name="van Eijk R."/>
            <person name="Schleper C."/>
            <person name="Guy L."/>
            <person name="Ettema T.J."/>
        </authorList>
    </citation>
    <scope>NUCLEOTIDE SEQUENCE</scope>
</reference>
<comment type="subunit">
    <text evidence="3">Heterodimer of the IorA and IorB subunits.</text>
</comment>
<comment type="cofactor">
    <cofactor evidence="1">
        <name>[4Fe-4S] cluster</name>
        <dbReference type="ChEBI" id="CHEBI:49883"/>
    </cofactor>
</comment>
<keyword evidence="7" id="KW-0004">4Fe-4S</keyword>
<dbReference type="InterPro" id="IPR029061">
    <property type="entry name" value="THDP-binding"/>
</dbReference>
<dbReference type="AlphaFoldDB" id="A0A0F9STB4"/>
<dbReference type="PANTHER" id="PTHR43710:SF7">
    <property type="entry name" value="INDOLEPYRUVATE OXIDOREDUCTASE SUBUNIT IORA"/>
    <property type="match status" value="1"/>
</dbReference>
<dbReference type="SUPFAM" id="SSF52518">
    <property type="entry name" value="Thiamin diphosphate-binding fold (THDP-binding)"/>
    <property type="match status" value="2"/>
</dbReference>
<keyword evidence="9" id="KW-0249">Electron transport</keyword>
<evidence type="ECO:0000256" key="10">
    <source>
        <dbReference type="ARBA" id="ARBA00023002"/>
    </source>
</evidence>
<evidence type="ECO:0000256" key="13">
    <source>
        <dbReference type="ARBA" id="ARBA00030514"/>
    </source>
</evidence>
<name>A0A0F9STB4_9ZZZZ</name>
<dbReference type="SUPFAM" id="SSF54862">
    <property type="entry name" value="4Fe-4S ferredoxins"/>
    <property type="match status" value="1"/>
</dbReference>
<evidence type="ECO:0000256" key="14">
    <source>
        <dbReference type="ARBA" id="ARBA00048332"/>
    </source>
</evidence>
<evidence type="ECO:0000256" key="5">
    <source>
        <dbReference type="ARBA" id="ARBA00017710"/>
    </source>
</evidence>
<dbReference type="GO" id="GO:0046872">
    <property type="term" value="F:metal ion binding"/>
    <property type="evidence" value="ECO:0007669"/>
    <property type="project" value="UniProtKB-KW"/>
</dbReference>
<evidence type="ECO:0000256" key="12">
    <source>
        <dbReference type="ARBA" id="ARBA00023014"/>
    </source>
</evidence>
<dbReference type="Gene3D" id="3.30.70.20">
    <property type="match status" value="1"/>
</dbReference>
<keyword evidence="10" id="KW-0560">Oxidoreductase</keyword>
<evidence type="ECO:0000259" key="15">
    <source>
        <dbReference type="PROSITE" id="PS51379"/>
    </source>
</evidence>
<dbReference type="Gene3D" id="3.40.50.970">
    <property type="match status" value="2"/>
</dbReference>
<feature type="domain" description="4Fe-4S ferredoxin-type" evidence="15">
    <location>
        <begin position="619"/>
        <end position="648"/>
    </location>
</feature>
<evidence type="ECO:0000256" key="3">
    <source>
        <dbReference type="ARBA" id="ARBA00011238"/>
    </source>
</evidence>
<dbReference type="FunFam" id="3.40.50.970:FF:000039">
    <property type="entry name" value="Indolepyruvate oxidoreductase subunit IorA"/>
    <property type="match status" value="1"/>
</dbReference>
<dbReference type="InterPro" id="IPR011766">
    <property type="entry name" value="TPP_enzyme_TPP-bd"/>
</dbReference>
<comment type="catalytic activity">
    <reaction evidence="14">
        <text>indole-3-pyruvate + 2 oxidized [2Fe-2S]-[ferredoxin] + CoA = (indol-3-yl)acetyl-CoA + 2 reduced [2Fe-2S]-[ferredoxin] + CO2 + H(+)</text>
        <dbReference type="Rhea" id="RHEA:12645"/>
        <dbReference type="Rhea" id="RHEA-COMP:10000"/>
        <dbReference type="Rhea" id="RHEA-COMP:10001"/>
        <dbReference type="ChEBI" id="CHEBI:15378"/>
        <dbReference type="ChEBI" id="CHEBI:16526"/>
        <dbReference type="ChEBI" id="CHEBI:17640"/>
        <dbReference type="ChEBI" id="CHEBI:33737"/>
        <dbReference type="ChEBI" id="CHEBI:33738"/>
        <dbReference type="ChEBI" id="CHEBI:57271"/>
        <dbReference type="ChEBI" id="CHEBI:57287"/>
        <dbReference type="EC" id="1.2.7.8"/>
    </reaction>
</comment>
<evidence type="ECO:0000256" key="7">
    <source>
        <dbReference type="ARBA" id="ARBA00022485"/>
    </source>
</evidence>
<evidence type="ECO:0000256" key="6">
    <source>
        <dbReference type="ARBA" id="ARBA00022448"/>
    </source>
</evidence>
<comment type="caution">
    <text evidence="16">The sequence shown here is derived from an EMBL/GenBank/DDBJ whole genome shotgun (WGS) entry which is preliminary data.</text>
</comment>
<keyword evidence="11" id="KW-0408">Iron</keyword>
<dbReference type="InterPro" id="IPR017896">
    <property type="entry name" value="4Fe4S_Fe-S-bd"/>
</dbReference>
<gene>
    <name evidence="16" type="ORF">LCGC14_0412890</name>
</gene>
<feature type="domain" description="4Fe-4S ferredoxin-type" evidence="15">
    <location>
        <begin position="590"/>
        <end position="613"/>
    </location>
</feature>
<comment type="function">
    <text evidence="2">Catalyzes the ferredoxin-dependent oxidative decarboxylation of arylpyruvates.</text>
</comment>
<dbReference type="Pfam" id="PF02775">
    <property type="entry name" value="TPP_enzyme_C"/>
    <property type="match status" value="1"/>
</dbReference>
<evidence type="ECO:0000256" key="4">
    <source>
        <dbReference type="ARBA" id="ARBA00012812"/>
    </source>
</evidence>
<dbReference type="Pfam" id="PF00037">
    <property type="entry name" value="Fer4"/>
    <property type="match status" value="1"/>
</dbReference>
<sequence>MSFNKIVEGKAGDEKFLLGNEAIARGAIESGIDVYTYYPGTPSSEIGEIFSEIFKKVGMKWVESSINEKVAMEVAGAAYARGATAMVGMKNVGLNVASDPLFALVTTRPKNKNSALVVIVADDPQQHSSAVEMDSRNYLKIFKIPALEPSNPQECLEFTKRAFQISRELKLPVMLRTVTMVSHSRSNVTFGEIKQSEIEDNFDLSKEVNVASRIYFLNLKEDQIYNRMRLALELSENSSLNQIKNENEKNEQELGIITSGVSYSYVIEALEFLNLKAPILKIGFINPLPEKLITSFLRKLKQVIVVEENDAFIETQIMAIAQRNGLVLKIHGKNPFSFDKDQTLLSMVGELNPTKIALAIQRITRIKPKIDLEHIYSKNYKTAKRKSIMCPGCPHRTTGYALQKAVRKIKAKSGNIVYFYQDIGCYTLLSYPPLSFANVKYCMGSSIALAQGVAHTNGGLNIAIIGDGTFFHSGIPALLNGIYNRAPILVLILDNGWIGMTGQQPNPGSDPNYYKEGQFKNRIELEKFLKGTGVNVSVVKRNENKDKQYVSRLQKLIDVKGCEVLEDKTLQIILVQDECIQKIIKRKKFTPEKVDLDLCNNCGICYNQFTCPVISEHDSMAYIDPNDCVGCGICEEICPNEAIKEEEKN</sequence>
<dbReference type="CDD" id="cd02008">
    <property type="entry name" value="TPP_IOR_alpha"/>
    <property type="match status" value="1"/>
</dbReference>
<proteinExistence type="predicted"/>
<organism evidence="16">
    <name type="scientific">marine sediment metagenome</name>
    <dbReference type="NCBI Taxonomy" id="412755"/>
    <lineage>
        <taxon>unclassified sequences</taxon>
        <taxon>metagenomes</taxon>
        <taxon>ecological metagenomes</taxon>
    </lineage>
</organism>
<accession>A0A0F9STB4</accession>
<keyword evidence="12" id="KW-0411">Iron-sulfur</keyword>
<dbReference type="EC" id="1.2.7.8" evidence="4"/>
<dbReference type="Pfam" id="PF01855">
    <property type="entry name" value="POR_N"/>
    <property type="match status" value="1"/>
</dbReference>
<dbReference type="CDD" id="cd07034">
    <property type="entry name" value="TPP_PYR_PFOR_IOR-alpha_like"/>
    <property type="match status" value="1"/>
</dbReference>
<evidence type="ECO:0000256" key="1">
    <source>
        <dbReference type="ARBA" id="ARBA00001966"/>
    </source>
</evidence>
<keyword evidence="8" id="KW-0479">Metal-binding</keyword>
<dbReference type="PROSITE" id="PS51379">
    <property type="entry name" value="4FE4S_FER_2"/>
    <property type="match status" value="2"/>
</dbReference>
<dbReference type="InterPro" id="IPR017900">
    <property type="entry name" value="4Fe4S_Fe_S_CS"/>
</dbReference>
<dbReference type="SUPFAM" id="SSF52922">
    <property type="entry name" value="TK C-terminal domain-like"/>
    <property type="match status" value="1"/>
</dbReference>
<evidence type="ECO:0000256" key="11">
    <source>
        <dbReference type="ARBA" id="ARBA00023004"/>
    </source>
</evidence>
<protein>
    <recommendedName>
        <fullName evidence="5">Indolepyruvate oxidoreductase subunit IorA</fullName>
        <ecNumber evidence="4">1.2.7.8</ecNumber>
    </recommendedName>
    <alternativeName>
        <fullName evidence="13">Indolepyruvate ferredoxin oxidoreductase subunit alpha</fullName>
    </alternativeName>
</protein>
<dbReference type="InterPro" id="IPR017721">
    <property type="entry name" value="IorA"/>
</dbReference>
<evidence type="ECO:0000256" key="9">
    <source>
        <dbReference type="ARBA" id="ARBA00022982"/>
    </source>
</evidence>
<evidence type="ECO:0000256" key="8">
    <source>
        <dbReference type="ARBA" id="ARBA00022723"/>
    </source>
</evidence>
<dbReference type="InterPro" id="IPR009014">
    <property type="entry name" value="Transketo_C/PFOR_II"/>
</dbReference>